<dbReference type="VEuPathDB" id="FungiDB:QG37_01117"/>
<feature type="region of interest" description="Disordered" evidence="1">
    <location>
        <begin position="57"/>
        <end position="81"/>
    </location>
</feature>
<evidence type="ECO:0000313" key="3">
    <source>
        <dbReference type="Proteomes" id="UP000037122"/>
    </source>
</evidence>
<comment type="caution">
    <text evidence="2">The sequence shown here is derived from an EMBL/GenBank/DDBJ whole genome shotgun (WGS) entry which is preliminary data.</text>
</comment>
<reference evidence="3" key="1">
    <citation type="journal article" date="2015" name="BMC Genomics">
        <title>Draft genome of a commonly misdiagnosed multidrug resistant pathogen Candida auris.</title>
        <authorList>
            <person name="Chatterjee S."/>
            <person name="Alampalli S.V."/>
            <person name="Nageshan R.K."/>
            <person name="Chettiar S.T."/>
            <person name="Joshi S."/>
            <person name="Tatu U.S."/>
        </authorList>
    </citation>
    <scope>NUCLEOTIDE SEQUENCE [LARGE SCALE GENOMIC DNA]</scope>
    <source>
        <strain evidence="3">6684</strain>
    </source>
</reference>
<evidence type="ECO:0000313" key="2">
    <source>
        <dbReference type="EMBL" id="KNE01779.1"/>
    </source>
</evidence>
<organism evidence="2 3">
    <name type="scientific">Candidozyma auris</name>
    <name type="common">Yeast</name>
    <name type="synonym">Candida auris</name>
    <dbReference type="NCBI Taxonomy" id="498019"/>
    <lineage>
        <taxon>Eukaryota</taxon>
        <taxon>Fungi</taxon>
        <taxon>Dikarya</taxon>
        <taxon>Ascomycota</taxon>
        <taxon>Saccharomycotina</taxon>
        <taxon>Pichiomycetes</taxon>
        <taxon>Metschnikowiaceae</taxon>
        <taxon>Candidozyma</taxon>
    </lineage>
</organism>
<feature type="compositionally biased region" description="Basic and acidic residues" evidence="1">
    <location>
        <begin position="65"/>
        <end position="81"/>
    </location>
</feature>
<dbReference type="EMBL" id="LGST01000008">
    <property type="protein sequence ID" value="KNE01779.1"/>
    <property type="molecule type" value="Genomic_DNA"/>
</dbReference>
<gene>
    <name evidence="2" type="ORF">QG37_01117</name>
</gene>
<evidence type="ECO:0000256" key="1">
    <source>
        <dbReference type="SAM" id="MobiDB-lite"/>
    </source>
</evidence>
<proteinExistence type="predicted"/>
<name>A0A0L0P656_CANAR</name>
<sequence length="106" mass="12215">MRENREIREIREHQRLCCQLCGLAVAAAAPKRKSDQPSTRRELTMVKITLAAYGVRGQKAAGQKGKKEREREREREKKEKESQAFAYFLFALAVETLPLRPQWVGS</sequence>
<protein>
    <submittedName>
        <fullName evidence="2">Uncharacterized protein</fullName>
    </submittedName>
</protein>
<dbReference type="AlphaFoldDB" id="A0A0L0P656"/>
<accession>A0A0L0P656</accession>
<dbReference type="Proteomes" id="UP000037122">
    <property type="component" value="Unassembled WGS sequence"/>
</dbReference>